<protein>
    <recommendedName>
        <fullName evidence="5">Present in the outer mitochondrial membrane proteome 34</fullName>
    </recommendedName>
</protein>
<evidence type="ECO:0000313" key="4">
    <source>
        <dbReference type="Proteomes" id="UP000007350"/>
    </source>
</evidence>
<reference evidence="3 4" key="1">
    <citation type="journal article" date="2012" name="BMC Genomics">
        <title>Comparative genomic analysis of human infective Trypanosoma cruzi lineages with the bat-restricted subspecies T. cruzi marinkellei.</title>
        <authorList>
            <person name="Franzen O."/>
            <person name="Talavera-Lopez C."/>
            <person name="Ochaya S."/>
            <person name="Butler C.E."/>
            <person name="Messenger L.A."/>
            <person name="Lewis M.D."/>
            <person name="Llewellyn M.S."/>
            <person name="Marinkelle C.J."/>
            <person name="Tyler K.M."/>
            <person name="Miles M.A."/>
            <person name="Andersson B."/>
        </authorList>
    </citation>
    <scope>NUCLEOTIDE SEQUENCE [LARGE SCALE GENOMIC DNA]</scope>
    <source>
        <strain evidence="3 4">B7</strain>
    </source>
</reference>
<keyword evidence="2" id="KW-0472">Membrane</keyword>
<feature type="compositionally biased region" description="Basic and acidic residues" evidence="1">
    <location>
        <begin position="521"/>
        <end position="538"/>
    </location>
</feature>
<evidence type="ECO:0000313" key="3">
    <source>
        <dbReference type="EMBL" id="EKF38587.1"/>
    </source>
</evidence>
<sequence>MGVRSTGGGGTVVLAGNVGITAILAGLAIALSAVTYIANRRRTNESHLPGHVSLRGKRAVEERHTSHGNSSNNTGGVTGTGSGGSAIRQTGAVGGGGGGATTGPKSYYALRAERHVSQYNANLLEWKDDVVGVRMLFSPILFAVETEERQAPLLLVALRYLRQPEHRVAVIIESCVTAATAEEYRDGSLARIRDCVKLLSCGITRIGVTSHPSAEYCYMDVGNNLRYALSVFLTHGNLAVTAQYVADTRVKGVLPTAFNELVRSIQLQPPRPTPSYLLCAEPRLGLGFRLPLDFAMDDQLREVLVVSDDSLVKSVGVEGGHGNSNVSNAGHHGVSKLLPAELMSSTRSLRNSIGSVEEKTSSGIECGTPFAAVAGCGSRRMVVLACYEPLARGRVSWQLLFERLLRTTLARFSAVQGGEGGGGLRDDGEEQGRGTAPINVVWCAGEQELSRKNDKFNTFIVRPQQLVVPINGDGAMDDGASDTLLLDGSFCVQEITLDSKGASFPMLRELLQLQSEEEEEEKKKEDKKDVGGGPRWDEKKKKKMVVEPTVFSAYLSVFCLRIRDECVSISFLSSATRHNLGEFITFCRRTLDTVSVGNHFGQSTSIIYCNTRHEVMPFSILLEPASAGGTTSVLVEEPIIGDPLALIHVSGLERVKVLLRVFPFPSAPVTSTHSQGRMAKRLEKIVQDYLSQLPDSVCVHHLGATMLGSRAALEIHYEQMVDDDDSDAGLLALDEEVGHINPFASYWGTSSYSAVGISAGGSAVKPTFSSFAAAGAPALTSSCSVDPLRLRSSSRDSREEVASMRVAVVLCFEGFGFLFLASSMDYSLNAVRQVVRQLAANVSVGAGVST</sequence>
<name>K2PC31_TRYCR</name>
<evidence type="ECO:0000256" key="1">
    <source>
        <dbReference type="SAM" id="MobiDB-lite"/>
    </source>
</evidence>
<feature type="transmembrane region" description="Helical" evidence="2">
    <location>
        <begin position="12"/>
        <end position="38"/>
    </location>
</feature>
<keyword evidence="2" id="KW-0812">Transmembrane</keyword>
<feature type="region of interest" description="Disordered" evidence="1">
    <location>
        <begin position="47"/>
        <end position="99"/>
    </location>
</feature>
<proteinExistence type="predicted"/>
<dbReference type="EMBL" id="AHKC01005358">
    <property type="protein sequence ID" value="EKF38587.1"/>
    <property type="molecule type" value="Genomic_DNA"/>
</dbReference>
<feature type="region of interest" description="Disordered" evidence="1">
    <location>
        <begin position="515"/>
        <end position="538"/>
    </location>
</feature>
<keyword evidence="4" id="KW-1185">Reference proteome</keyword>
<keyword evidence="2" id="KW-1133">Transmembrane helix</keyword>
<gene>
    <name evidence="3" type="ORF">MOQ_001203</name>
</gene>
<organism evidence="3 4">
    <name type="scientific">Trypanosoma cruzi marinkellei</name>
    <dbReference type="NCBI Taxonomy" id="85056"/>
    <lineage>
        <taxon>Eukaryota</taxon>
        <taxon>Discoba</taxon>
        <taxon>Euglenozoa</taxon>
        <taxon>Kinetoplastea</taxon>
        <taxon>Metakinetoplastina</taxon>
        <taxon>Trypanosomatida</taxon>
        <taxon>Trypanosomatidae</taxon>
        <taxon>Trypanosoma</taxon>
        <taxon>Schizotrypanum</taxon>
    </lineage>
</organism>
<dbReference type="Proteomes" id="UP000007350">
    <property type="component" value="Unassembled WGS sequence"/>
</dbReference>
<dbReference type="AlphaFoldDB" id="K2PC31"/>
<dbReference type="OrthoDB" id="273037at2759"/>
<accession>K2PC31</accession>
<comment type="caution">
    <text evidence="3">The sequence shown here is derived from an EMBL/GenBank/DDBJ whole genome shotgun (WGS) entry which is preliminary data.</text>
</comment>
<evidence type="ECO:0008006" key="5">
    <source>
        <dbReference type="Google" id="ProtNLM"/>
    </source>
</evidence>
<evidence type="ECO:0000256" key="2">
    <source>
        <dbReference type="SAM" id="Phobius"/>
    </source>
</evidence>